<dbReference type="PANTHER" id="PTHR23150">
    <property type="entry name" value="SULFATASE MODIFYING FACTOR 1, 2"/>
    <property type="match status" value="1"/>
</dbReference>
<dbReference type="Pfam" id="PF03781">
    <property type="entry name" value="FGE-sulfatase"/>
    <property type="match status" value="1"/>
</dbReference>
<dbReference type="PANTHER" id="PTHR23150:SF19">
    <property type="entry name" value="FORMYLGLYCINE-GENERATING ENZYME"/>
    <property type="match status" value="1"/>
</dbReference>
<organism evidence="3">
    <name type="scientific">marine sediment metagenome</name>
    <dbReference type="NCBI Taxonomy" id="412755"/>
    <lineage>
        <taxon>unclassified sequences</taxon>
        <taxon>metagenomes</taxon>
        <taxon>ecological metagenomes</taxon>
    </lineage>
</organism>
<dbReference type="InterPro" id="IPR005532">
    <property type="entry name" value="SUMF_dom"/>
</dbReference>
<sequence>MTGRHLANATKLCLASVLAWSVLAAQEPSKPGGALPTTRCRSGAVMIRIPAGEFRMGSLDGQIDEKPVHKIRVDAFYMDKYLVTQGEYQRLMGVNPSRRKNKATNPVDQVTWAQGAAYCNARSREEGLEPCYDRATWRCDFAKSGYRLPTEAEWEYACRAGTRTVWFFGTRGEMLQVYAWHKANSGKRPRPVGRKSPNPWGLYDMVGNVWQWCNDYYAADYYKVSPGSNPTGPKGGHFKVARGGSWNSKADDCRSATRSKESPAFVRACFGRDEYGLRCVRRAPPGATSRPAPGASPGQPSS</sequence>
<comment type="caution">
    <text evidence="3">The sequence shown here is derived from an EMBL/GenBank/DDBJ whole genome shotgun (WGS) entry which is preliminary data.</text>
</comment>
<feature type="region of interest" description="Disordered" evidence="1">
    <location>
        <begin position="281"/>
        <end position="302"/>
    </location>
</feature>
<dbReference type="AlphaFoldDB" id="A0A0F9E5Z0"/>
<name>A0A0F9E5Z0_9ZZZZ</name>
<protein>
    <recommendedName>
        <fullName evidence="2">Sulfatase-modifying factor enzyme-like domain-containing protein</fullName>
    </recommendedName>
</protein>
<dbReference type="Gene3D" id="3.90.1580.10">
    <property type="entry name" value="paralog of FGE (formylglycine-generating enzyme)"/>
    <property type="match status" value="1"/>
</dbReference>
<dbReference type="EMBL" id="LAZR01026219">
    <property type="protein sequence ID" value="KKL69404.1"/>
    <property type="molecule type" value="Genomic_DNA"/>
</dbReference>
<dbReference type="GO" id="GO:0120147">
    <property type="term" value="F:formylglycine-generating oxidase activity"/>
    <property type="evidence" value="ECO:0007669"/>
    <property type="project" value="TreeGrafter"/>
</dbReference>
<dbReference type="InterPro" id="IPR016187">
    <property type="entry name" value="CTDL_fold"/>
</dbReference>
<accession>A0A0F9E5Z0</accession>
<evidence type="ECO:0000259" key="2">
    <source>
        <dbReference type="Pfam" id="PF03781"/>
    </source>
</evidence>
<proteinExistence type="predicted"/>
<dbReference type="SUPFAM" id="SSF56436">
    <property type="entry name" value="C-type lectin-like"/>
    <property type="match status" value="1"/>
</dbReference>
<evidence type="ECO:0000256" key="1">
    <source>
        <dbReference type="SAM" id="MobiDB-lite"/>
    </source>
</evidence>
<dbReference type="InterPro" id="IPR042095">
    <property type="entry name" value="SUMF_sf"/>
</dbReference>
<feature type="compositionally biased region" description="Low complexity" evidence="1">
    <location>
        <begin position="289"/>
        <end position="302"/>
    </location>
</feature>
<reference evidence="3" key="1">
    <citation type="journal article" date="2015" name="Nature">
        <title>Complex archaea that bridge the gap between prokaryotes and eukaryotes.</title>
        <authorList>
            <person name="Spang A."/>
            <person name="Saw J.H."/>
            <person name="Jorgensen S.L."/>
            <person name="Zaremba-Niedzwiedzka K."/>
            <person name="Martijn J."/>
            <person name="Lind A.E."/>
            <person name="van Eijk R."/>
            <person name="Schleper C."/>
            <person name="Guy L."/>
            <person name="Ettema T.J."/>
        </authorList>
    </citation>
    <scope>NUCLEOTIDE SEQUENCE</scope>
</reference>
<feature type="domain" description="Sulfatase-modifying factor enzyme-like" evidence="2">
    <location>
        <begin position="45"/>
        <end position="281"/>
    </location>
</feature>
<gene>
    <name evidence="3" type="ORF">LCGC14_2115290</name>
</gene>
<evidence type="ECO:0000313" key="3">
    <source>
        <dbReference type="EMBL" id="KKL69404.1"/>
    </source>
</evidence>
<dbReference type="InterPro" id="IPR051043">
    <property type="entry name" value="Sulfatase_Mod_Factor_Kinase"/>
</dbReference>